<accession>A0A9P6MII0</accession>
<keyword evidence="1" id="KW-1133">Transmembrane helix</keyword>
<proteinExistence type="predicted"/>
<name>A0A9P6MII0_9FUNG</name>
<keyword evidence="1" id="KW-0472">Membrane</keyword>
<keyword evidence="1" id="KW-0812">Transmembrane</keyword>
<dbReference type="OrthoDB" id="630188at2759"/>
<feature type="transmembrane region" description="Helical" evidence="1">
    <location>
        <begin position="12"/>
        <end position="29"/>
    </location>
</feature>
<evidence type="ECO:0000313" key="3">
    <source>
        <dbReference type="Proteomes" id="UP000749646"/>
    </source>
</evidence>
<dbReference type="EMBL" id="JAAAHW010000470">
    <property type="protein sequence ID" value="KAG0002095.1"/>
    <property type="molecule type" value="Genomic_DNA"/>
</dbReference>
<evidence type="ECO:0000313" key="2">
    <source>
        <dbReference type="EMBL" id="KAG0002095.1"/>
    </source>
</evidence>
<protein>
    <submittedName>
        <fullName evidence="2">Uncharacterized protein</fullName>
    </submittedName>
</protein>
<gene>
    <name evidence="2" type="ORF">BGZ65_002930</name>
</gene>
<reference evidence="2" key="1">
    <citation type="journal article" date="2020" name="Fungal Divers.">
        <title>Resolving the Mortierellaceae phylogeny through synthesis of multi-gene phylogenetics and phylogenomics.</title>
        <authorList>
            <person name="Vandepol N."/>
            <person name="Liber J."/>
            <person name="Desiro A."/>
            <person name="Na H."/>
            <person name="Kennedy M."/>
            <person name="Barry K."/>
            <person name="Grigoriev I.V."/>
            <person name="Miller A.N."/>
            <person name="O'Donnell K."/>
            <person name="Stajich J.E."/>
            <person name="Bonito G."/>
        </authorList>
    </citation>
    <scope>NUCLEOTIDE SEQUENCE</scope>
    <source>
        <strain evidence="2">MES-2147</strain>
    </source>
</reference>
<evidence type="ECO:0000256" key="1">
    <source>
        <dbReference type="SAM" id="Phobius"/>
    </source>
</evidence>
<keyword evidence="3" id="KW-1185">Reference proteome</keyword>
<sequence>MSSLPEPSARHVLIFLFGIIFLQLFFRFHESKQTAFNHNPTDFNSQRTRLHHHPSVPLNLHGLDILDELTAHIIAVEAHRTFAESGLSDIHGTSIKNDTVGAKRIRDQIHCWTQHGSWVRQDEKSDKGALTSWSARKSHGDRRFGVCDTRFMEGLDRALGSPSNNDRHFLGEYDQKNGRWLVREAVKYRWVPDESICGPVAPIPNENTDTTPTTGLGDERSIYQLFDKEMFCEILAGRHLLVAGDTTQYQLYDSILSAVGSVSSCGDELNCRQSHQLCATSNVTFARNDFISVPWALDAIDDNNDYPSGLSIEQPWATTEMLQTYGIVLLNKGLIWKPDDKFLTELVFTMKHLWKFYPNVMILYRATPPVSNCTVLKEQREDETIAGDDGESIVPGLKIQRPLATTPERTRDSIDPARWFRPTLADVQRQNRMAKAIVESAGGIFLDTENMFAMRPDGRVGDGDCSLFCAPGPVDIYADLLFNTLRILPGPVQITELTKVEE</sequence>
<dbReference type="AlphaFoldDB" id="A0A9P6MII0"/>
<dbReference type="Proteomes" id="UP000749646">
    <property type="component" value="Unassembled WGS sequence"/>
</dbReference>
<comment type="caution">
    <text evidence="2">The sequence shown here is derived from an EMBL/GenBank/DDBJ whole genome shotgun (WGS) entry which is preliminary data.</text>
</comment>
<organism evidence="2 3">
    <name type="scientific">Modicella reniformis</name>
    <dbReference type="NCBI Taxonomy" id="1440133"/>
    <lineage>
        <taxon>Eukaryota</taxon>
        <taxon>Fungi</taxon>
        <taxon>Fungi incertae sedis</taxon>
        <taxon>Mucoromycota</taxon>
        <taxon>Mortierellomycotina</taxon>
        <taxon>Mortierellomycetes</taxon>
        <taxon>Mortierellales</taxon>
        <taxon>Mortierellaceae</taxon>
        <taxon>Modicella</taxon>
    </lineage>
</organism>